<evidence type="ECO:0000313" key="2">
    <source>
        <dbReference type="Proteomes" id="UP000748332"/>
    </source>
</evidence>
<reference evidence="1" key="2">
    <citation type="journal article" date="2021" name="Microbiome">
        <title>Successional dynamics and alternative stable states in a saline activated sludge microbial community over 9 years.</title>
        <authorList>
            <person name="Wang Y."/>
            <person name="Ye J."/>
            <person name="Ju F."/>
            <person name="Liu L."/>
            <person name="Boyd J.A."/>
            <person name="Deng Y."/>
            <person name="Parks D.H."/>
            <person name="Jiang X."/>
            <person name="Yin X."/>
            <person name="Woodcroft B.J."/>
            <person name="Tyson G.W."/>
            <person name="Hugenholtz P."/>
            <person name="Polz M.F."/>
            <person name="Zhang T."/>
        </authorList>
    </citation>
    <scope>NUCLEOTIDE SEQUENCE</scope>
    <source>
        <strain evidence="1">HKST-UBA16</strain>
    </source>
</reference>
<protein>
    <submittedName>
        <fullName evidence="1">Uncharacterized protein</fullName>
    </submittedName>
</protein>
<accession>A0A955I5X0</accession>
<comment type="caution">
    <text evidence="1">The sequence shown here is derived from an EMBL/GenBank/DDBJ whole genome shotgun (WGS) entry which is preliminary data.</text>
</comment>
<gene>
    <name evidence="1" type="ORF">KC622_02020</name>
</gene>
<dbReference type="AlphaFoldDB" id="A0A955I5X0"/>
<evidence type="ECO:0000313" key="1">
    <source>
        <dbReference type="EMBL" id="MCA9375088.1"/>
    </source>
</evidence>
<proteinExistence type="predicted"/>
<reference evidence="1" key="1">
    <citation type="submission" date="2020-04" db="EMBL/GenBank/DDBJ databases">
        <authorList>
            <person name="Zhang T."/>
        </authorList>
    </citation>
    <scope>NUCLEOTIDE SEQUENCE</scope>
    <source>
        <strain evidence="1">HKST-UBA16</strain>
    </source>
</reference>
<sequence length="117" mass="13293">MTYIKIDTEFLPLEAVARDSQLPVEVIEDCVNFDLMSNDFSDGTILPEVANKIRRFKVFCALRRADIPASLRNYIIEISEKYPSNKAVSLAKKEMELCSIDSQKSKQILESFTALLT</sequence>
<name>A0A955I5X0_9BACT</name>
<organism evidence="1 2">
    <name type="scientific">Candidatus Dojkabacteria bacterium</name>
    <dbReference type="NCBI Taxonomy" id="2099670"/>
    <lineage>
        <taxon>Bacteria</taxon>
        <taxon>Candidatus Dojkabacteria</taxon>
    </lineage>
</organism>
<dbReference type="Proteomes" id="UP000748332">
    <property type="component" value="Unassembled WGS sequence"/>
</dbReference>
<dbReference type="EMBL" id="JAGQLM010000083">
    <property type="protein sequence ID" value="MCA9375088.1"/>
    <property type="molecule type" value="Genomic_DNA"/>
</dbReference>